<dbReference type="PANTHER" id="PTHR31302">
    <property type="entry name" value="TRANSMEMBRANE PROTEIN WITH METALLOPHOSPHOESTERASE DOMAIN-RELATED"/>
    <property type="match status" value="1"/>
</dbReference>
<dbReference type="GO" id="GO:0009245">
    <property type="term" value="P:lipid A biosynthetic process"/>
    <property type="evidence" value="ECO:0007669"/>
    <property type="project" value="TreeGrafter"/>
</dbReference>
<keyword evidence="1" id="KW-0479">Metal-binding</keyword>
<keyword evidence="6" id="KW-1185">Reference proteome</keyword>
<reference evidence="5" key="2">
    <citation type="submission" date="2020-09" db="EMBL/GenBank/DDBJ databases">
        <authorList>
            <person name="Sun Q."/>
            <person name="Zhou Y."/>
        </authorList>
    </citation>
    <scope>NUCLEOTIDE SEQUENCE</scope>
    <source>
        <strain evidence="5">CGMCC 1.6333</strain>
    </source>
</reference>
<evidence type="ECO:0000313" key="5">
    <source>
        <dbReference type="EMBL" id="GGM18916.1"/>
    </source>
</evidence>
<evidence type="ECO:0000259" key="4">
    <source>
        <dbReference type="Pfam" id="PF00149"/>
    </source>
</evidence>
<reference evidence="5" key="1">
    <citation type="journal article" date="2014" name="Int. J. Syst. Evol. Microbiol.">
        <title>Complete genome sequence of Corynebacterium casei LMG S-19264T (=DSM 44701T), isolated from a smear-ripened cheese.</title>
        <authorList>
            <consortium name="US DOE Joint Genome Institute (JGI-PGF)"/>
            <person name="Walter F."/>
            <person name="Albersmeier A."/>
            <person name="Kalinowski J."/>
            <person name="Ruckert C."/>
        </authorList>
    </citation>
    <scope>NUCLEOTIDE SEQUENCE</scope>
    <source>
        <strain evidence="5">CGMCC 1.6333</strain>
    </source>
</reference>
<proteinExistence type="predicted"/>
<keyword evidence="3" id="KW-0812">Transmembrane</keyword>
<dbReference type="PANTHER" id="PTHR31302:SF31">
    <property type="entry name" value="PHOSPHODIESTERASE YAEI"/>
    <property type="match status" value="1"/>
</dbReference>
<evidence type="ECO:0000256" key="3">
    <source>
        <dbReference type="SAM" id="Phobius"/>
    </source>
</evidence>
<dbReference type="OrthoDB" id="9780884at2"/>
<dbReference type="GO" id="GO:0008758">
    <property type="term" value="F:UDP-2,3-diacylglucosamine hydrolase activity"/>
    <property type="evidence" value="ECO:0007669"/>
    <property type="project" value="TreeGrafter"/>
</dbReference>
<protein>
    <submittedName>
        <fullName evidence="5">Phosphoesterase</fullName>
    </submittedName>
</protein>
<evidence type="ECO:0000256" key="2">
    <source>
        <dbReference type="ARBA" id="ARBA00022801"/>
    </source>
</evidence>
<dbReference type="InterPro" id="IPR004843">
    <property type="entry name" value="Calcineurin-like_PHP"/>
</dbReference>
<keyword evidence="2" id="KW-0378">Hydrolase</keyword>
<accession>A0A917TE27</accession>
<comment type="caution">
    <text evidence="5">The sequence shown here is derived from an EMBL/GenBank/DDBJ whole genome shotgun (WGS) entry which is preliminary data.</text>
</comment>
<keyword evidence="3" id="KW-1133">Transmembrane helix</keyword>
<sequence length="274" mass="30491">MWSRKRIFLYISILLLVAVSIKVYYDTNFFKVNHVAFQTDKLPEESSVTIVQLSDIHNHDFGEGNESLINEVSHVDPDIIVITGDLVDRKTNDLTDVFHLVEELITQNEHVYFVSGNHEWGNTHTAAIFAGLEERNVTILDNTNTTITLGNQTLTLAGVGNSSTMHDDLIKALAGVRKENYTVLLSHTPDISDMSVSTPVDLILSGHTHGGQVRFPLIGGVIAPDQGFFPALDKGTYEWENKKYLYIDSGLGTSLLSIRFLNQSQFSVITIEAE</sequence>
<dbReference type="AlphaFoldDB" id="A0A917TE27"/>
<gene>
    <name evidence="5" type="ORF">GCM10011351_00860</name>
</gene>
<dbReference type="GO" id="GO:0016020">
    <property type="term" value="C:membrane"/>
    <property type="evidence" value="ECO:0007669"/>
    <property type="project" value="GOC"/>
</dbReference>
<evidence type="ECO:0000313" key="6">
    <source>
        <dbReference type="Proteomes" id="UP000618460"/>
    </source>
</evidence>
<feature type="domain" description="Calcineurin-like phosphoesterase" evidence="4">
    <location>
        <begin position="49"/>
        <end position="210"/>
    </location>
</feature>
<feature type="transmembrane region" description="Helical" evidence="3">
    <location>
        <begin position="7"/>
        <end position="25"/>
    </location>
</feature>
<organism evidence="5 6">
    <name type="scientific">Paraliobacillus quinghaiensis</name>
    <dbReference type="NCBI Taxonomy" id="470815"/>
    <lineage>
        <taxon>Bacteria</taxon>
        <taxon>Bacillati</taxon>
        <taxon>Bacillota</taxon>
        <taxon>Bacilli</taxon>
        <taxon>Bacillales</taxon>
        <taxon>Bacillaceae</taxon>
        <taxon>Paraliobacillus</taxon>
    </lineage>
</organism>
<dbReference type="RefSeq" id="WP_117152609.1">
    <property type="nucleotide sequence ID" value="NZ_BMLG01000001.1"/>
</dbReference>
<dbReference type="InterPro" id="IPR051158">
    <property type="entry name" value="Metallophosphoesterase_sf"/>
</dbReference>
<dbReference type="CDD" id="cd07385">
    <property type="entry name" value="MPP_YkuE_C"/>
    <property type="match status" value="1"/>
</dbReference>
<dbReference type="Gene3D" id="3.60.21.10">
    <property type="match status" value="1"/>
</dbReference>
<dbReference type="GO" id="GO:0046872">
    <property type="term" value="F:metal ion binding"/>
    <property type="evidence" value="ECO:0007669"/>
    <property type="project" value="UniProtKB-KW"/>
</dbReference>
<dbReference type="InterPro" id="IPR029052">
    <property type="entry name" value="Metallo-depent_PP-like"/>
</dbReference>
<dbReference type="Pfam" id="PF00149">
    <property type="entry name" value="Metallophos"/>
    <property type="match status" value="1"/>
</dbReference>
<evidence type="ECO:0000256" key="1">
    <source>
        <dbReference type="ARBA" id="ARBA00022723"/>
    </source>
</evidence>
<dbReference type="Proteomes" id="UP000618460">
    <property type="component" value="Unassembled WGS sequence"/>
</dbReference>
<dbReference type="SUPFAM" id="SSF56300">
    <property type="entry name" value="Metallo-dependent phosphatases"/>
    <property type="match status" value="1"/>
</dbReference>
<name>A0A917TE27_9BACI</name>
<keyword evidence="3" id="KW-0472">Membrane</keyword>
<dbReference type="EMBL" id="BMLG01000001">
    <property type="protein sequence ID" value="GGM18916.1"/>
    <property type="molecule type" value="Genomic_DNA"/>
</dbReference>